<dbReference type="InterPro" id="IPR011650">
    <property type="entry name" value="Peptidase_M20_dimer"/>
</dbReference>
<dbReference type="PANTHER" id="PTHR43808:SF32">
    <property type="entry name" value="ARGE_DAPE-RELATED DEACYLASE"/>
    <property type="match status" value="1"/>
</dbReference>
<proteinExistence type="predicted"/>
<dbReference type="Gene3D" id="3.40.630.10">
    <property type="entry name" value="Zn peptidases"/>
    <property type="match status" value="1"/>
</dbReference>
<feature type="domain" description="Peptidase M20 dimerisation" evidence="3">
    <location>
        <begin position="196"/>
        <end position="319"/>
    </location>
</feature>
<evidence type="ECO:0000313" key="4">
    <source>
        <dbReference type="EMBL" id="SHN87055.1"/>
    </source>
</evidence>
<gene>
    <name evidence="4" type="ORF">SAMN05444170_6978</name>
</gene>
<keyword evidence="1" id="KW-0479">Metal-binding</keyword>
<dbReference type="EMBL" id="LT670849">
    <property type="protein sequence ID" value="SHN87055.1"/>
    <property type="molecule type" value="Genomic_DNA"/>
</dbReference>
<organism evidence="4 5">
    <name type="scientific">Bradyrhizobium erythrophlei</name>
    <dbReference type="NCBI Taxonomy" id="1437360"/>
    <lineage>
        <taxon>Bacteria</taxon>
        <taxon>Pseudomonadati</taxon>
        <taxon>Pseudomonadota</taxon>
        <taxon>Alphaproteobacteria</taxon>
        <taxon>Hyphomicrobiales</taxon>
        <taxon>Nitrobacteraceae</taxon>
        <taxon>Bradyrhizobium</taxon>
    </lineage>
</organism>
<evidence type="ECO:0000259" key="3">
    <source>
        <dbReference type="Pfam" id="PF07687"/>
    </source>
</evidence>
<dbReference type="InterPro" id="IPR002933">
    <property type="entry name" value="Peptidase_M20"/>
</dbReference>
<dbReference type="GO" id="GO:0046872">
    <property type="term" value="F:metal ion binding"/>
    <property type="evidence" value="ECO:0007669"/>
    <property type="project" value="UniProtKB-KW"/>
</dbReference>
<keyword evidence="5" id="KW-1185">Reference proteome</keyword>
<evidence type="ECO:0000256" key="1">
    <source>
        <dbReference type="ARBA" id="ARBA00022723"/>
    </source>
</evidence>
<dbReference type="GO" id="GO:0016787">
    <property type="term" value="F:hydrolase activity"/>
    <property type="evidence" value="ECO:0007669"/>
    <property type="project" value="UniProtKB-KW"/>
</dbReference>
<dbReference type="SUPFAM" id="SSF55031">
    <property type="entry name" value="Bacterial exopeptidase dimerisation domain"/>
    <property type="match status" value="1"/>
</dbReference>
<reference evidence="5" key="1">
    <citation type="submission" date="2016-11" db="EMBL/GenBank/DDBJ databases">
        <authorList>
            <person name="Varghese N."/>
            <person name="Submissions S."/>
        </authorList>
    </citation>
    <scope>NUCLEOTIDE SEQUENCE [LARGE SCALE GENOMIC DNA]</scope>
    <source>
        <strain evidence="5">GAS401</strain>
    </source>
</reference>
<name>A0A1M7UVT9_9BRAD</name>
<protein>
    <submittedName>
        <fullName evidence="4">Acetylornithine deacetylase/Succinyl-diaminopimelate desuccinylase</fullName>
    </submittedName>
</protein>
<evidence type="ECO:0000313" key="5">
    <source>
        <dbReference type="Proteomes" id="UP000184096"/>
    </source>
</evidence>
<dbReference type="SUPFAM" id="SSF53187">
    <property type="entry name" value="Zn-dependent exopeptidases"/>
    <property type="match status" value="1"/>
</dbReference>
<sequence>MPVADDTMPLSAALEAEVEAQRAFLIETTQKLVAVASPNPPGDVTAVAEMAAGLLQTIEGIRIARYETAPGIVNLVAVIPGAGPGRRLVFNGHLDTFPVGEGQWTVPPLGGTLKDGRIYGRGVSDMKAGIAATLTAVRILARLRDRWRGELVVTLAGDEENMGSLGSRWLLENVPEAKGDAMLCGDVGSPMVVRFGEKGLCWVELEAVGQPAHGAHVHKGHNAIDRLRRALDGLKRLEDLPVEAPASVSSAVAAAKTVSEPLSGEGEAETLQRVTVNIGTIEGGISPNLVPAQARAAADIRLPVGVNLETIEAALHRELDVCEGVTWRIIRAYPPTFTPPDHEIVQRTVAAATKVFGKAPVSNMRVGASDARLYRMFGVPSVVFGCTPFNMGAPDEYILVEELIAVAKVHTLAAFGFLSEA</sequence>
<dbReference type="RefSeq" id="WP_244553132.1">
    <property type="nucleotide sequence ID" value="NZ_LT670849.1"/>
</dbReference>
<dbReference type="InterPro" id="IPR050072">
    <property type="entry name" value="Peptidase_M20A"/>
</dbReference>
<dbReference type="AlphaFoldDB" id="A0A1M7UVT9"/>
<dbReference type="InterPro" id="IPR036264">
    <property type="entry name" value="Bact_exopeptidase_dim_dom"/>
</dbReference>
<keyword evidence="2" id="KW-0378">Hydrolase</keyword>
<dbReference type="PANTHER" id="PTHR43808">
    <property type="entry name" value="ACETYLORNITHINE DEACETYLASE"/>
    <property type="match status" value="1"/>
</dbReference>
<dbReference type="Proteomes" id="UP000184096">
    <property type="component" value="Chromosome I"/>
</dbReference>
<dbReference type="Gene3D" id="3.30.70.360">
    <property type="match status" value="1"/>
</dbReference>
<dbReference type="Pfam" id="PF01546">
    <property type="entry name" value="Peptidase_M20"/>
    <property type="match status" value="1"/>
</dbReference>
<accession>A0A1M7UVT9</accession>
<dbReference type="Pfam" id="PF07687">
    <property type="entry name" value="M20_dimer"/>
    <property type="match status" value="1"/>
</dbReference>
<evidence type="ECO:0000256" key="2">
    <source>
        <dbReference type="ARBA" id="ARBA00022801"/>
    </source>
</evidence>